<evidence type="ECO:0000256" key="1">
    <source>
        <dbReference type="SAM" id="MobiDB-lite"/>
    </source>
</evidence>
<proteinExistence type="predicted"/>
<feature type="compositionally biased region" description="Low complexity" evidence="1">
    <location>
        <begin position="45"/>
        <end position="57"/>
    </location>
</feature>
<reference evidence="2 3" key="1">
    <citation type="submission" date="2023-11" db="EMBL/GenBank/DDBJ databases">
        <title>Halocaridina rubra genome assembly.</title>
        <authorList>
            <person name="Smith C."/>
        </authorList>
    </citation>
    <scope>NUCLEOTIDE SEQUENCE [LARGE SCALE GENOMIC DNA]</scope>
    <source>
        <strain evidence="2">EP-1</strain>
        <tissue evidence="2">Whole</tissue>
    </source>
</reference>
<sequence length="205" mass="22650">MVDAEEVVAECSPICSSSSPTTIPLQQQQPPQPHILNHPHHSHPHANNNDNNMHPQHQSPQNTPPQPIPLEDEEKPLIMHSQHLNQPPPQPISLEEEDKPLLMHSQHLNPPPQPLSLEGEEMVMGGNDVERISPSQVTPVSSDITLSSSPDTQSSGPDSVVLMAIHQLKQYETRRGAHAAKCDRPTDSVHLTHFPCTLATPQLLW</sequence>
<protein>
    <submittedName>
        <fullName evidence="2">Uncharacterized protein</fullName>
    </submittedName>
</protein>
<name>A0AAN8WKA3_HALRR</name>
<gene>
    <name evidence="2" type="ORF">SK128_021870</name>
</gene>
<dbReference type="AlphaFoldDB" id="A0AAN8WKA3"/>
<dbReference type="EMBL" id="JAXCGZ010017761">
    <property type="protein sequence ID" value="KAK7067752.1"/>
    <property type="molecule type" value="Genomic_DNA"/>
</dbReference>
<feature type="region of interest" description="Disordered" evidence="1">
    <location>
        <begin position="1"/>
        <end position="74"/>
    </location>
</feature>
<dbReference type="Proteomes" id="UP001381693">
    <property type="component" value="Unassembled WGS sequence"/>
</dbReference>
<accession>A0AAN8WKA3</accession>
<keyword evidence="3" id="KW-1185">Reference proteome</keyword>
<organism evidence="2 3">
    <name type="scientific">Halocaridina rubra</name>
    <name type="common">Hawaiian red shrimp</name>
    <dbReference type="NCBI Taxonomy" id="373956"/>
    <lineage>
        <taxon>Eukaryota</taxon>
        <taxon>Metazoa</taxon>
        <taxon>Ecdysozoa</taxon>
        <taxon>Arthropoda</taxon>
        <taxon>Crustacea</taxon>
        <taxon>Multicrustacea</taxon>
        <taxon>Malacostraca</taxon>
        <taxon>Eumalacostraca</taxon>
        <taxon>Eucarida</taxon>
        <taxon>Decapoda</taxon>
        <taxon>Pleocyemata</taxon>
        <taxon>Caridea</taxon>
        <taxon>Atyoidea</taxon>
        <taxon>Atyidae</taxon>
        <taxon>Halocaridina</taxon>
    </lineage>
</organism>
<feature type="compositionally biased region" description="Low complexity" evidence="1">
    <location>
        <begin position="11"/>
        <end position="29"/>
    </location>
</feature>
<evidence type="ECO:0000313" key="3">
    <source>
        <dbReference type="Proteomes" id="UP001381693"/>
    </source>
</evidence>
<evidence type="ECO:0000313" key="2">
    <source>
        <dbReference type="EMBL" id="KAK7067752.1"/>
    </source>
</evidence>
<comment type="caution">
    <text evidence="2">The sequence shown here is derived from an EMBL/GenBank/DDBJ whole genome shotgun (WGS) entry which is preliminary data.</text>
</comment>